<reference evidence="3 4" key="1">
    <citation type="journal article" date="2018" name="ACS Chem. Biol.">
        <title>Ketoreductase domain dysfunction expands chemodiversity: malyngamide biosynthesis in the cyanobacterium Okeania hirsuta.</title>
        <authorList>
            <person name="Moss N.A."/>
            <person name="Leao T."/>
            <person name="Rankin M."/>
            <person name="McCullough T.M."/>
            <person name="Qu P."/>
            <person name="Korobeynikov A."/>
            <person name="Smith J.L."/>
            <person name="Gerwick L."/>
            <person name="Gerwick W.H."/>
        </authorList>
    </citation>
    <scope>NUCLEOTIDE SEQUENCE [LARGE SCALE GENOMIC DNA]</scope>
    <source>
        <strain evidence="3 4">PAB10Feb10-1</strain>
    </source>
</reference>
<proteinExistence type="inferred from homology"/>
<dbReference type="InterPro" id="IPR016092">
    <property type="entry name" value="ATAP"/>
</dbReference>
<dbReference type="AlphaFoldDB" id="A0A3N6QDZ8"/>
<dbReference type="InterPro" id="IPR000361">
    <property type="entry name" value="ATAP_core_dom"/>
</dbReference>
<dbReference type="GO" id="GO:0016226">
    <property type="term" value="P:iron-sulfur cluster assembly"/>
    <property type="evidence" value="ECO:0007669"/>
    <property type="project" value="InterPro"/>
</dbReference>
<dbReference type="Gene3D" id="2.60.300.12">
    <property type="entry name" value="HesB-like domain"/>
    <property type="match status" value="1"/>
</dbReference>
<dbReference type="PANTHER" id="PTHR10072:SF41">
    <property type="entry name" value="IRON-SULFUR CLUSTER ASSEMBLY 1 HOMOLOG, MITOCHONDRIAL"/>
    <property type="match status" value="1"/>
</dbReference>
<evidence type="ECO:0000256" key="1">
    <source>
        <dbReference type="ARBA" id="ARBA00006718"/>
    </source>
</evidence>
<protein>
    <submittedName>
        <fullName evidence="3">Iron-sulfur cluster assembly accessory protein</fullName>
    </submittedName>
</protein>
<evidence type="ECO:0000313" key="4">
    <source>
        <dbReference type="Proteomes" id="UP000269154"/>
    </source>
</evidence>
<evidence type="ECO:0000313" key="3">
    <source>
        <dbReference type="EMBL" id="RQH34457.1"/>
    </source>
</evidence>
<dbReference type="NCBIfam" id="TIGR00049">
    <property type="entry name" value="iron-sulfur cluster assembly accessory protein"/>
    <property type="match status" value="1"/>
</dbReference>
<dbReference type="InterPro" id="IPR035903">
    <property type="entry name" value="HesB-like_dom_sf"/>
</dbReference>
<feature type="domain" description="Core" evidence="2">
    <location>
        <begin position="1"/>
        <end position="101"/>
    </location>
</feature>
<organism evidence="3 4">
    <name type="scientific">Okeania hirsuta</name>
    <dbReference type="NCBI Taxonomy" id="1458930"/>
    <lineage>
        <taxon>Bacteria</taxon>
        <taxon>Bacillati</taxon>
        <taxon>Cyanobacteriota</taxon>
        <taxon>Cyanophyceae</taxon>
        <taxon>Oscillatoriophycideae</taxon>
        <taxon>Oscillatoriales</taxon>
        <taxon>Microcoleaceae</taxon>
        <taxon>Okeania</taxon>
    </lineage>
</organism>
<dbReference type="OrthoDB" id="9801228at2"/>
<accession>A0A3N6QDZ8</accession>
<sequence>MTISLTEKAASQLTKFLKDSNQGIRISVVDGGCSGYEYALNIANAPKEDDLLLYKENLQIFIDPKSAPLLEGVVVDYIEGLTESGLKFINPNATETCSCGKSFQAGGCTPTGVPCS</sequence>
<dbReference type="InterPro" id="IPR050322">
    <property type="entry name" value="Fe-S_cluster_asmbl/transfer"/>
</dbReference>
<comment type="similarity">
    <text evidence="1">Belongs to the HesB/IscA family.</text>
</comment>
<dbReference type="GO" id="GO:0005737">
    <property type="term" value="C:cytoplasm"/>
    <property type="evidence" value="ECO:0007669"/>
    <property type="project" value="TreeGrafter"/>
</dbReference>
<name>A0A3N6QDZ8_9CYAN</name>
<dbReference type="RefSeq" id="WP_124146404.1">
    <property type="nucleotide sequence ID" value="NZ_CAWOKI010000156.1"/>
</dbReference>
<evidence type="ECO:0000259" key="2">
    <source>
        <dbReference type="Pfam" id="PF01521"/>
    </source>
</evidence>
<comment type="caution">
    <text evidence="3">The sequence shown here is derived from an EMBL/GenBank/DDBJ whole genome shotgun (WGS) entry which is preliminary data.</text>
</comment>
<gene>
    <name evidence="3" type="ORF">D5R40_20900</name>
</gene>
<dbReference type="Proteomes" id="UP000269154">
    <property type="component" value="Unassembled WGS sequence"/>
</dbReference>
<dbReference type="Pfam" id="PF01521">
    <property type="entry name" value="Fe-S_biosyn"/>
    <property type="match status" value="1"/>
</dbReference>
<dbReference type="GO" id="GO:0051537">
    <property type="term" value="F:2 iron, 2 sulfur cluster binding"/>
    <property type="evidence" value="ECO:0007669"/>
    <property type="project" value="TreeGrafter"/>
</dbReference>
<dbReference type="SUPFAM" id="SSF89360">
    <property type="entry name" value="HesB-like domain"/>
    <property type="match status" value="1"/>
</dbReference>
<dbReference type="PANTHER" id="PTHR10072">
    <property type="entry name" value="IRON-SULFUR CLUSTER ASSEMBLY PROTEIN"/>
    <property type="match status" value="1"/>
</dbReference>
<dbReference type="EMBL" id="RCBY01000136">
    <property type="protein sequence ID" value="RQH34457.1"/>
    <property type="molecule type" value="Genomic_DNA"/>
</dbReference>
<keyword evidence="4" id="KW-1185">Reference proteome</keyword>